<gene>
    <name evidence="5" type="ORF">GCM10009807_31060</name>
</gene>
<dbReference type="InterPro" id="IPR039422">
    <property type="entry name" value="MarR/SlyA-like"/>
</dbReference>
<keyword evidence="2" id="KW-0238">DNA-binding</keyword>
<evidence type="ECO:0000256" key="1">
    <source>
        <dbReference type="ARBA" id="ARBA00023015"/>
    </source>
</evidence>
<dbReference type="InterPro" id="IPR036390">
    <property type="entry name" value="WH_DNA-bd_sf"/>
</dbReference>
<dbReference type="PRINTS" id="PR00598">
    <property type="entry name" value="HTHMARR"/>
</dbReference>
<dbReference type="InterPro" id="IPR036388">
    <property type="entry name" value="WH-like_DNA-bd_sf"/>
</dbReference>
<dbReference type="InterPro" id="IPR000835">
    <property type="entry name" value="HTH_MarR-typ"/>
</dbReference>
<dbReference type="Proteomes" id="UP001500596">
    <property type="component" value="Unassembled WGS sequence"/>
</dbReference>
<feature type="domain" description="HTH marR-type" evidence="4">
    <location>
        <begin position="27"/>
        <end position="163"/>
    </location>
</feature>
<dbReference type="InterPro" id="IPR023187">
    <property type="entry name" value="Tscrpt_reg_MarR-type_CS"/>
</dbReference>
<dbReference type="EMBL" id="BAAAPK010000002">
    <property type="protein sequence ID" value="GAA1685077.1"/>
    <property type="molecule type" value="Genomic_DNA"/>
</dbReference>
<evidence type="ECO:0000256" key="3">
    <source>
        <dbReference type="ARBA" id="ARBA00023163"/>
    </source>
</evidence>
<accession>A0ABP4TAR8</accession>
<comment type="caution">
    <text evidence="5">The sequence shown here is derived from an EMBL/GenBank/DDBJ whole genome shotgun (WGS) entry which is preliminary data.</text>
</comment>
<dbReference type="Gene3D" id="1.10.10.10">
    <property type="entry name" value="Winged helix-like DNA-binding domain superfamily/Winged helix DNA-binding domain"/>
    <property type="match status" value="1"/>
</dbReference>
<dbReference type="SUPFAM" id="SSF46785">
    <property type="entry name" value="Winged helix' DNA-binding domain"/>
    <property type="match status" value="1"/>
</dbReference>
<proteinExistence type="predicted"/>
<dbReference type="PROSITE" id="PS01117">
    <property type="entry name" value="HTH_MARR_1"/>
    <property type="match status" value="1"/>
</dbReference>
<organism evidence="5 6">
    <name type="scientific">Microbacterium lacus</name>
    <dbReference type="NCBI Taxonomy" id="415217"/>
    <lineage>
        <taxon>Bacteria</taxon>
        <taxon>Bacillati</taxon>
        <taxon>Actinomycetota</taxon>
        <taxon>Actinomycetes</taxon>
        <taxon>Micrococcales</taxon>
        <taxon>Microbacteriaceae</taxon>
        <taxon>Microbacterium</taxon>
    </lineage>
</organism>
<keyword evidence="3" id="KW-0804">Transcription</keyword>
<reference evidence="6" key="1">
    <citation type="journal article" date="2019" name="Int. J. Syst. Evol. Microbiol.">
        <title>The Global Catalogue of Microorganisms (GCM) 10K type strain sequencing project: providing services to taxonomists for standard genome sequencing and annotation.</title>
        <authorList>
            <consortium name="The Broad Institute Genomics Platform"/>
            <consortium name="The Broad Institute Genome Sequencing Center for Infectious Disease"/>
            <person name="Wu L."/>
            <person name="Ma J."/>
        </authorList>
    </citation>
    <scope>NUCLEOTIDE SEQUENCE [LARGE SCALE GENOMIC DNA]</scope>
    <source>
        <strain evidence="6">JCM 15575</strain>
    </source>
</reference>
<dbReference type="PANTHER" id="PTHR33164">
    <property type="entry name" value="TRANSCRIPTIONAL REGULATOR, MARR FAMILY"/>
    <property type="match status" value="1"/>
</dbReference>
<evidence type="ECO:0000256" key="2">
    <source>
        <dbReference type="ARBA" id="ARBA00023125"/>
    </source>
</evidence>
<evidence type="ECO:0000313" key="6">
    <source>
        <dbReference type="Proteomes" id="UP001500596"/>
    </source>
</evidence>
<dbReference type="Pfam" id="PF12802">
    <property type="entry name" value="MarR_2"/>
    <property type="match status" value="1"/>
</dbReference>
<dbReference type="SMART" id="SM00347">
    <property type="entry name" value="HTH_MARR"/>
    <property type="match status" value="1"/>
</dbReference>
<keyword evidence="1" id="KW-0805">Transcription regulation</keyword>
<evidence type="ECO:0000259" key="4">
    <source>
        <dbReference type="PROSITE" id="PS50995"/>
    </source>
</evidence>
<dbReference type="PANTHER" id="PTHR33164:SF101">
    <property type="entry name" value="TRANSCRIPTIONAL REPRESSOR MPRA"/>
    <property type="match status" value="1"/>
</dbReference>
<dbReference type="PROSITE" id="PS50995">
    <property type="entry name" value="HTH_MARR_2"/>
    <property type="match status" value="1"/>
</dbReference>
<evidence type="ECO:0000313" key="5">
    <source>
        <dbReference type="EMBL" id="GAA1685077.1"/>
    </source>
</evidence>
<dbReference type="RefSeq" id="WP_344055919.1">
    <property type="nucleotide sequence ID" value="NZ_BAAAPK010000002.1"/>
</dbReference>
<keyword evidence="6" id="KW-1185">Reference proteome</keyword>
<name>A0ABP4TAR8_9MICO</name>
<sequence>MPKSGPLPVDPIAEAKRQWTAHGWTDAAPGMSAVTSIIRAQQLMLARIDAALKPFGLSFARYEMLRLLGFTREGRMPMASAIARLQVHPTSVTNTVDRLVRDGFVERRPHPVDGRAAMLVLTASGRDLVERATLALNEQVFAEPGLSAEDTAELVAIIARLRKDAGDFAEPRPLPDPL</sequence>
<protein>
    <submittedName>
        <fullName evidence="5">MarR family transcriptional regulator</fullName>
    </submittedName>
</protein>